<evidence type="ECO:0000313" key="2">
    <source>
        <dbReference type="EMBL" id="KAF9739320.1"/>
    </source>
</evidence>
<feature type="region of interest" description="Disordered" evidence="1">
    <location>
        <begin position="43"/>
        <end position="77"/>
    </location>
</feature>
<dbReference type="AlphaFoldDB" id="A0A9P6GQL9"/>
<dbReference type="Proteomes" id="UP000756921">
    <property type="component" value="Unassembled WGS sequence"/>
</dbReference>
<reference evidence="2" key="1">
    <citation type="journal article" date="2020" name="Mol. Plant Microbe Interact.">
        <title>Genome Sequence of the Biocontrol Agent Coniothyrium minitans strain Conio (IMI 134523).</title>
        <authorList>
            <person name="Patel D."/>
            <person name="Shittu T.A."/>
            <person name="Baroncelli R."/>
            <person name="Muthumeenakshi S."/>
            <person name="Osborne T.H."/>
            <person name="Janganan T.K."/>
            <person name="Sreenivasaprasad S."/>
        </authorList>
    </citation>
    <scope>NUCLEOTIDE SEQUENCE</scope>
    <source>
        <strain evidence="2">Conio</strain>
    </source>
</reference>
<name>A0A9P6GQL9_9PLEO</name>
<dbReference type="EMBL" id="WJXW01000002">
    <property type="protein sequence ID" value="KAF9739320.1"/>
    <property type="molecule type" value="Genomic_DNA"/>
</dbReference>
<feature type="region of interest" description="Disordered" evidence="1">
    <location>
        <begin position="141"/>
        <end position="166"/>
    </location>
</feature>
<evidence type="ECO:0000256" key="1">
    <source>
        <dbReference type="SAM" id="MobiDB-lite"/>
    </source>
</evidence>
<proteinExistence type="predicted"/>
<protein>
    <submittedName>
        <fullName evidence="2">Uncharacterized protein</fullName>
    </submittedName>
</protein>
<accession>A0A9P6GQL9</accession>
<comment type="caution">
    <text evidence="2">The sequence shown here is derived from an EMBL/GenBank/DDBJ whole genome shotgun (WGS) entry which is preliminary data.</text>
</comment>
<organism evidence="2 3">
    <name type="scientific">Paraphaeosphaeria minitans</name>
    <dbReference type="NCBI Taxonomy" id="565426"/>
    <lineage>
        <taxon>Eukaryota</taxon>
        <taxon>Fungi</taxon>
        <taxon>Dikarya</taxon>
        <taxon>Ascomycota</taxon>
        <taxon>Pezizomycotina</taxon>
        <taxon>Dothideomycetes</taxon>
        <taxon>Pleosporomycetidae</taxon>
        <taxon>Pleosporales</taxon>
        <taxon>Massarineae</taxon>
        <taxon>Didymosphaeriaceae</taxon>
        <taxon>Paraphaeosphaeria</taxon>
    </lineage>
</organism>
<evidence type="ECO:0000313" key="3">
    <source>
        <dbReference type="Proteomes" id="UP000756921"/>
    </source>
</evidence>
<gene>
    <name evidence="2" type="ORF">PMIN01_01954</name>
</gene>
<sequence>MPQWAMDKLSRACGSKYGMIQDLEGDNEREPEDESWQEVIPGLGTEDANIGDSINEPFATASSQPAAKPPRPDIEHTVNLDSRADSLGKSLKSRAWQQEEKNPVFGESKGLWSIFHIFVFSKQGSSPCRISHVSSDKSLVLSESSATSHNTNQVLAEPPAPSQTNQ</sequence>
<keyword evidence="3" id="KW-1185">Reference proteome</keyword>